<dbReference type="AlphaFoldDB" id="A2G0I3"/>
<gene>
    <name evidence="1" type="ORF">TVAG_574760</name>
</gene>
<evidence type="ECO:0008006" key="3">
    <source>
        <dbReference type="Google" id="ProtNLM"/>
    </source>
</evidence>
<evidence type="ECO:0000313" key="2">
    <source>
        <dbReference type="Proteomes" id="UP000001542"/>
    </source>
</evidence>
<dbReference type="RefSeq" id="XP_001302270.1">
    <property type="nucleotide sequence ID" value="XM_001302269.1"/>
</dbReference>
<evidence type="ECO:0000313" key="1">
    <source>
        <dbReference type="EMBL" id="EAX89340.1"/>
    </source>
</evidence>
<name>A2G0I3_TRIV3</name>
<dbReference type="SMR" id="A2G0I3"/>
<keyword evidence="2" id="KW-1185">Reference proteome</keyword>
<dbReference type="Proteomes" id="UP000001542">
    <property type="component" value="Unassembled WGS sequence"/>
</dbReference>
<dbReference type="KEGG" id="tva:4747005"/>
<sequence>MFRSVFIKLLSREIITDSYSVENEVFIISEDADFTLNSDMVIQIMANKLQTLTIQGTVTTIPDFPGFKLVKNINILATSVTSIPKLGFYQNTNIENVNIHEGLEEIGSLAFAGSLIKTINLNNVKRINNYASQKCPNLQSIETTLLASLGIAPFYGSGIESLTLGGSFTKLPRSMCQNCYKLKTSKIIASTITIPQECFENCYLLENFIFEGTSFAIGNLAFAYSGLKSFDFSKVTTVSDYAFQNSLLETVEVTEINGLTFNNNVFIYCNKLTSVSLDVSGINYDNSDGLFSFCASLVTATLHSSVTSLPKGIFKCCSVLKTINAPGITILLDRALENCPVLDTLSFSGNVISKIGYLACYNSPFINLKTSGTQIFERSLAGNKVIEWLSLKNAHYYGCANMTALTTVVLTSGSNIAEGCFCHCTSLQSVTLPSSYTILKKFSFAYTALSNGFDLGQVTRIENYCFYGSGITSLIIRKNLVLSDPVGQFQNCKSLTRISLMAGSNTFSAALILGNKQPIEFDTTGNTVFSFANKILKGNNKIYYVSPLVTGSFTDASFTFNTIEDNAFSFNKEVSDVTFSRFYDTCSFYNSGIRYFTYSTSVTAKSLPNNMFYNCTQLEQVVLPDGLTTIKYSCFENCIKLAEINIPSSCNQLGKACFKNCQSLTAIDISMVTLLWAEVFYGCTKLTTIIYPTNQITRGNGNFTFANMGITELDFDLKIADWSVFTSMFYGCQNLKKCHYLPTSNS</sequence>
<accession>A2G0I3</accession>
<dbReference type="EMBL" id="DS114209">
    <property type="protein sequence ID" value="EAX89340.1"/>
    <property type="molecule type" value="Genomic_DNA"/>
</dbReference>
<dbReference type="InterPro" id="IPR026906">
    <property type="entry name" value="LRR_5"/>
</dbReference>
<dbReference type="InParanoid" id="A2G0I3"/>
<dbReference type="InterPro" id="IPR053139">
    <property type="entry name" value="Surface_bspA-like"/>
</dbReference>
<dbReference type="Gene3D" id="3.80.10.10">
    <property type="entry name" value="Ribonuclease Inhibitor"/>
    <property type="match status" value="3"/>
</dbReference>
<reference evidence="1" key="1">
    <citation type="submission" date="2006-10" db="EMBL/GenBank/DDBJ databases">
        <authorList>
            <person name="Amadeo P."/>
            <person name="Zhao Q."/>
            <person name="Wortman J."/>
            <person name="Fraser-Liggett C."/>
            <person name="Carlton J."/>
        </authorList>
    </citation>
    <scope>NUCLEOTIDE SEQUENCE</scope>
    <source>
        <strain evidence="1">G3</strain>
    </source>
</reference>
<dbReference type="SUPFAM" id="SSF52058">
    <property type="entry name" value="L domain-like"/>
    <property type="match status" value="3"/>
</dbReference>
<dbReference type="InterPro" id="IPR032675">
    <property type="entry name" value="LRR_dom_sf"/>
</dbReference>
<dbReference type="PANTHER" id="PTHR45661:SF3">
    <property type="entry name" value="IG-LIKE DOMAIN-CONTAINING PROTEIN"/>
    <property type="match status" value="1"/>
</dbReference>
<reference evidence="1" key="2">
    <citation type="journal article" date="2007" name="Science">
        <title>Draft genome sequence of the sexually transmitted pathogen Trichomonas vaginalis.</title>
        <authorList>
            <person name="Carlton J.M."/>
            <person name="Hirt R.P."/>
            <person name="Silva J.C."/>
            <person name="Delcher A.L."/>
            <person name="Schatz M."/>
            <person name="Zhao Q."/>
            <person name="Wortman J.R."/>
            <person name="Bidwell S.L."/>
            <person name="Alsmark U.C.M."/>
            <person name="Besteiro S."/>
            <person name="Sicheritz-Ponten T."/>
            <person name="Noel C.J."/>
            <person name="Dacks J.B."/>
            <person name="Foster P.G."/>
            <person name="Simillion C."/>
            <person name="Van de Peer Y."/>
            <person name="Miranda-Saavedra D."/>
            <person name="Barton G.J."/>
            <person name="Westrop G.D."/>
            <person name="Mueller S."/>
            <person name="Dessi D."/>
            <person name="Fiori P.L."/>
            <person name="Ren Q."/>
            <person name="Paulsen I."/>
            <person name="Zhang H."/>
            <person name="Bastida-Corcuera F.D."/>
            <person name="Simoes-Barbosa A."/>
            <person name="Brown M.T."/>
            <person name="Hayes R.D."/>
            <person name="Mukherjee M."/>
            <person name="Okumura C.Y."/>
            <person name="Schneider R."/>
            <person name="Smith A.J."/>
            <person name="Vanacova S."/>
            <person name="Villalvazo M."/>
            <person name="Haas B.J."/>
            <person name="Pertea M."/>
            <person name="Feldblyum T.V."/>
            <person name="Utterback T.R."/>
            <person name="Shu C.L."/>
            <person name="Osoegawa K."/>
            <person name="de Jong P.J."/>
            <person name="Hrdy I."/>
            <person name="Horvathova L."/>
            <person name="Zubacova Z."/>
            <person name="Dolezal P."/>
            <person name="Malik S.B."/>
            <person name="Logsdon J.M. Jr."/>
            <person name="Henze K."/>
            <person name="Gupta A."/>
            <person name="Wang C.C."/>
            <person name="Dunne R.L."/>
            <person name="Upcroft J.A."/>
            <person name="Upcroft P."/>
            <person name="White O."/>
            <person name="Salzberg S.L."/>
            <person name="Tang P."/>
            <person name="Chiu C.-H."/>
            <person name="Lee Y.-S."/>
            <person name="Embley T.M."/>
            <person name="Coombs G.H."/>
            <person name="Mottram J.C."/>
            <person name="Tachezy J."/>
            <person name="Fraser-Liggett C.M."/>
            <person name="Johnson P.J."/>
        </authorList>
    </citation>
    <scope>NUCLEOTIDE SEQUENCE [LARGE SCALE GENOMIC DNA]</scope>
    <source>
        <strain evidence="1">G3</strain>
    </source>
</reference>
<protein>
    <recommendedName>
        <fullName evidence="3">Surface antigen BspA-like</fullName>
    </recommendedName>
</protein>
<dbReference type="VEuPathDB" id="TrichDB:TVAG_574760"/>
<proteinExistence type="predicted"/>
<organism evidence="1 2">
    <name type="scientific">Trichomonas vaginalis (strain ATCC PRA-98 / G3)</name>
    <dbReference type="NCBI Taxonomy" id="412133"/>
    <lineage>
        <taxon>Eukaryota</taxon>
        <taxon>Metamonada</taxon>
        <taxon>Parabasalia</taxon>
        <taxon>Trichomonadida</taxon>
        <taxon>Trichomonadidae</taxon>
        <taxon>Trichomonas</taxon>
    </lineage>
</organism>
<dbReference type="Pfam" id="PF13306">
    <property type="entry name" value="LRR_5"/>
    <property type="match status" value="4"/>
</dbReference>
<dbReference type="PANTHER" id="PTHR45661">
    <property type="entry name" value="SURFACE ANTIGEN"/>
    <property type="match status" value="1"/>
</dbReference>
<dbReference type="VEuPathDB" id="TrichDB:TVAGG3_0791650"/>
<dbReference type="OrthoDB" id="27267at2759"/>